<evidence type="ECO:0000256" key="2">
    <source>
        <dbReference type="ARBA" id="ARBA00022598"/>
    </source>
</evidence>
<dbReference type="InterPro" id="IPR020845">
    <property type="entry name" value="AMP-binding_CS"/>
</dbReference>
<dbReference type="Gene3D" id="3.30.300.30">
    <property type="match status" value="1"/>
</dbReference>
<dbReference type="Pfam" id="PF00501">
    <property type="entry name" value="AMP-binding"/>
    <property type="match status" value="1"/>
</dbReference>
<dbReference type="InterPro" id="IPR025110">
    <property type="entry name" value="AMP-bd_C"/>
</dbReference>
<sequence length="522" mass="57306">MLLPEQLGMMAEAYPEKVAYSVLDQGVLTFGEWDRMANRIGRGLARRGLRTGERVGLHTPHEDAVPWLIAYAAVHRAGGVVVPMNPRLSVPEVTRMMSHSGARMVLAGKPQLSIYEELPEVFEGVELALEFVIDLEPHERDQLIGRRQRVRWDDLLDEDEDDFQVSLTDDDLADILYTSGTTGKPKGVAVRHGNASLVPGGVPKWSGNRWLHASPYYTFAGSSFIYNPMKLGMEGVYMPRFDAARWFDAVEEIRPLAVFLVPAMAHLLMAHERFSVADLGSIYMCSVGSAPLAPHALEALQERMPDASVSNNYGMTEAGSAYCVMPKGEAVRRPGSVGQPAPPAKVRIVDSQDGEVTAGEIGEVHLQMPGRQREYFNDPEASAALWGSDGWIRTGDVGKIDSDGYLYIIGRQKDVIIRGGNNVHASDVEHVISSHPDVLEVGVVGIEHEVLGEDVVAAVVLKSGATPNPDELRAFTLQQLTSYKVPRRWYVVDSLPRNPTGKVIKPELKSMLALLEPYVASP</sequence>
<gene>
    <name evidence="5" type="ORF">UFOPK3164_01785</name>
    <name evidence="6" type="ORF">UFOPK3427_01399</name>
    <name evidence="7" type="ORF">UFOPK4112_00902</name>
</gene>
<dbReference type="InterPro" id="IPR045851">
    <property type="entry name" value="AMP-bd_C_sf"/>
</dbReference>
<evidence type="ECO:0000256" key="1">
    <source>
        <dbReference type="ARBA" id="ARBA00006432"/>
    </source>
</evidence>
<keyword evidence="2" id="KW-0436">Ligase</keyword>
<dbReference type="InterPro" id="IPR000873">
    <property type="entry name" value="AMP-dep_synth/lig_dom"/>
</dbReference>
<dbReference type="InterPro" id="IPR042099">
    <property type="entry name" value="ANL_N_sf"/>
</dbReference>
<dbReference type="PANTHER" id="PTHR43201:SF5">
    <property type="entry name" value="MEDIUM-CHAIN ACYL-COA LIGASE ACSF2, MITOCHONDRIAL"/>
    <property type="match status" value="1"/>
</dbReference>
<evidence type="ECO:0000313" key="6">
    <source>
        <dbReference type="EMBL" id="CAB4879531.1"/>
    </source>
</evidence>
<accession>A0A6J7QVV6</accession>
<dbReference type="SUPFAM" id="SSF56801">
    <property type="entry name" value="Acetyl-CoA synthetase-like"/>
    <property type="match status" value="1"/>
</dbReference>
<dbReference type="EMBL" id="CAFBPM010000007">
    <property type="protein sequence ID" value="CAB5020749.1"/>
    <property type="molecule type" value="Genomic_DNA"/>
</dbReference>
<dbReference type="EMBL" id="CAFABE010000155">
    <property type="protein sequence ID" value="CAB4834927.1"/>
    <property type="molecule type" value="Genomic_DNA"/>
</dbReference>
<reference evidence="7" key="1">
    <citation type="submission" date="2020-05" db="EMBL/GenBank/DDBJ databases">
        <authorList>
            <person name="Chiriac C."/>
            <person name="Salcher M."/>
            <person name="Ghai R."/>
            <person name="Kavagutti S V."/>
        </authorList>
    </citation>
    <scope>NUCLEOTIDE SEQUENCE</scope>
</reference>
<dbReference type="Pfam" id="PF13193">
    <property type="entry name" value="AMP-binding_C"/>
    <property type="match status" value="1"/>
</dbReference>
<comment type="similarity">
    <text evidence="1">Belongs to the ATP-dependent AMP-binding enzyme family.</text>
</comment>
<feature type="domain" description="AMP-dependent synthetase/ligase" evidence="3">
    <location>
        <begin position="11"/>
        <end position="375"/>
    </location>
</feature>
<dbReference type="AlphaFoldDB" id="A0A6J7QVV6"/>
<name>A0A6J7QVV6_9ZZZZ</name>
<proteinExistence type="inferred from homology"/>
<evidence type="ECO:0000259" key="4">
    <source>
        <dbReference type="Pfam" id="PF13193"/>
    </source>
</evidence>
<dbReference type="PANTHER" id="PTHR43201">
    <property type="entry name" value="ACYL-COA SYNTHETASE"/>
    <property type="match status" value="1"/>
</dbReference>
<dbReference type="Gene3D" id="3.40.50.12780">
    <property type="entry name" value="N-terminal domain of ligase-like"/>
    <property type="match status" value="1"/>
</dbReference>
<protein>
    <submittedName>
        <fullName evidence="7">Unannotated protein</fullName>
    </submittedName>
</protein>
<organism evidence="7">
    <name type="scientific">freshwater metagenome</name>
    <dbReference type="NCBI Taxonomy" id="449393"/>
    <lineage>
        <taxon>unclassified sequences</taxon>
        <taxon>metagenomes</taxon>
        <taxon>ecological metagenomes</taxon>
    </lineage>
</organism>
<dbReference type="GO" id="GO:0031956">
    <property type="term" value="F:medium-chain fatty acid-CoA ligase activity"/>
    <property type="evidence" value="ECO:0007669"/>
    <property type="project" value="TreeGrafter"/>
</dbReference>
<evidence type="ECO:0000313" key="5">
    <source>
        <dbReference type="EMBL" id="CAB4834927.1"/>
    </source>
</evidence>
<dbReference type="PROSITE" id="PS00455">
    <property type="entry name" value="AMP_BINDING"/>
    <property type="match status" value="1"/>
</dbReference>
<dbReference type="EMBL" id="CAFBLT010000001">
    <property type="protein sequence ID" value="CAB4879531.1"/>
    <property type="molecule type" value="Genomic_DNA"/>
</dbReference>
<feature type="domain" description="AMP-binding enzyme C-terminal" evidence="4">
    <location>
        <begin position="428"/>
        <end position="502"/>
    </location>
</feature>
<dbReference type="GO" id="GO:0006631">
    <property type="term" value="P:fatty acid metabolic process"/>
    <property type="evidence" value="ECO:0007669"/>
    <property type="project" value="TreeGrafter"/>
</dbReference>
<evidence type="ECO:0000313" key="7">
    <source>
        <dbReference type="EMBL" id="CAB5020749.1"/>
    </source>
</evidence>
<evidence type="ECO:0000259" key="3">
    <source>
        <dbReference type="Pfam" id="PF00501"/>
    </source>
</evidence>